<evidence type="ECO:0000256" key="3">
    <source>
        <dbReference type="ARBA" id="ARBA00022827"/>
    </source>
</evidence>
<keyword evidence="5" id="KW-0547">Nucleotide-binding</keyword>
<organism evidence="9">
    <name type="scientific">Flagellimonas sp. MMG031</name>
    <dbReference type="NCBI Taxonomy" id="3158549"/>
    <lineage>
        <taxon>Bacteria</taxon>
        <taxon>Pseudomonadati</taxon>
        <taxon>Bacteroidota</taxon>
        <taxon>Flavobacteriia</taxon>
        <taxon>Flavobacteriales</taxon>
        <taxon>Flavobacteriaceae</taxon>
        <taxon>Flagellimonas</taxon>
    </lineage>
</organism>
<dbReference type="PRINTS" id="PR00368">
    <property type="entry name" value="FADPNR"/>
</dbReference>
<evidence type="ECO:0000313" key="9">
    <source>
        <dbReference type="EMBL" id="XBQ21757.1"/>
    </source>
</evidence>
<dbReference type="Gene3D" id="3.50.50.60">
    <property type="entry name" value="FAD/NAD(P)-binding domain"/>
    <property type="match status" value="2"/>
</dbReference>
<dbReference type="PANTHER" id="PTHR43014:SF2">
    <property type="entry name" value="MERCURIC REDUCTASE"/>
    <property type="match status" value="1"/>
</dbReference>
<feature type="binding site" evidence="5">
    <location>
        <begin position="179"/>
        <end position="186"/>
    </location>
    <ligand>
        <name>NAD(+)</name>
        <dbReference type="ChEBI" id="CHEBI:57540"/>
    </ligand>
</feature>
<keyword evidence="5" id="KW-0520">NAD</keyword>
<dbReference type="GO" id="GO:0050660">
    <property type="term" value="F:flavin adenine dinucleotide binding"/>
    <property type="evidence" value="ECO:0007669"/>
    <property type="project" value="TreeGrafter"/>
</dbReference>
<dbReference type="Pfam" id="PF07992">
    <property type="entry name" value="Pyr_redox_2"/>
    <property type="match status" value="1"/>
</dbReference>
<proteinExistence type="inferred from homology"/>
<dbReference type="InterPro" id="IPR016156">
    <property type="entry name" value="FAD/NAD-linked_Rdtase_dimer_sf"/>
</dbReference>
<dbReference type="Gene3D" id="3.30.390.30">
    <property type="match status" value="1"/>
</dbReference>
<reference evidence="9" key="1">
    <citation type="submission" date="2024-05" db="EMBL/GenBank/DDBJ databases">
        <title>Draft Genome Sequences of Flagellimonas sp. MMG031 and Marinobacter sp. MMG032 Isolated from the dinoflagellate Symbiodinium pilosum.</title>
        <authorList>
            <person name="Shikuma N.J."/>
            <person name="Farrell M.V."/>
        </authorList>
    </citation>
    <scope>NUCLEOTIDE SEQUENCE</scope>
    <source>
        <strain evidence="9">MMG031</strain>
    </source>
</reference>
<feature type="binding site" evidence="5">
    <location>
        <position position="202"/>
    </location>
    <ligand>
        <name>NAD(+)</name>
        <dbReference type="ChEBI" id="CHEBI:57540"/>
    </ligand>
</feature>
<evidence type="ECO:0000256" key="4">
    <source>
        <dbReference type="PIRSR" id="PIRSR000350-2"/>
    </source>
</evidence>
<dbReference type="EMBL" id="CP157804">
    <property type="protein sequence ID" value="XBQ21757.1"/>
    <property type="molecule type" value="Genomic_DNA"/>
</dbReference>
<feature type="domain" description="FAD/NAD(P)-binding" evidence="8">
    <location>
        <begin position="10"/>
        <end position="324"/>
    </location>
</feature>
<keyword evidence="2" id="KW-0285">Flavoprotein</keyword>
<feature type="binding site" evidence="5">
    <location>
        <position position="55"/>
    </location>
    <ligand>
        <name>FAD</name>
        <dbReference type="ChEBI" id="CHEBI:57692"/>
    </ligand>
</feature>
<comment type="similarity">
    <text evidence="1">Belongs to the class-I pyridine nucleotide-disulfide oxidoreductase family.</text>
</comment>
<dbReference type="Pfam" id="PF02852">
    <property type="entry name" value="Pyr_redox_dim"/>
    <property type="match status" value="1"/>
</dbReference>
<dbReference type="KEGG" id="fld:ABNE31_09095"/>
<feature type="binding site" evidence="5">
    <location>
        <position position="271"/>
    </location>
    <ligand>
        <name>NAD(+)</name>
        <dbReference type="ChEBI" id="CHEBI:57540"/>
    </ligand>
</feature>
<dbReference type="NCBIfam" id="NF004992">
    <property type="entry name" value="PRK06370.1-4"/>
    <property type="match status" value="1"/>
</dbReference>
<dbReference type="PIRSF" id="PIRSF000350">
    <property type="entry name" value="Mercury_reductase_MerA"/>
    <property type="match status" value="1"/>
</dbReference>
<protein>
    <submittedName>
        <fullName evidence="9">FAD-containing oxidoreductase</fullName>
    </submittedName>
</protein>
<dbReference type="InterPro" id="IPR001100">
    <property type="entry name" value="Pyr_nuc-diS_OxRdtase"/>
</dbReference>
<dbReference type="InterPro" id="IPR023753">
    <property type="entry name" value="FAD/NAD-binding_dom"/>
</dbReference>
<comment type="cofactor">
    <cofactor evidence="5">
        <name>FAD</name>
        <dbReference type="ChEBI" id="CHEBI:57692"/>
    </cofactor>
    <text evidence="5">Binds 1 FAD per subunit.</text>
</comment>
<evidence type="ECO:0000259" key="7">
    <source>
        <dbReference type="Pfam" id="PF02852"/>
    </source>
</evidence>
<dbReference type="PANTHER" id="PTHR43014">
    <property type="entry name" value="MERCURIC REDUCTASE"/>
    <property type="match status" value="1"/>
</dbReference>
<dbReference type="InterPro" id="IPR004099">
    <property type="entry name" value="Pyr_nucl-diS_OxRdtase_dimer"/>
</dbReference>
<evidence type="ECO:0000256" key="5">
    <source>
        <dbReference type="PIRSR" id="PIRSR000350-3"/>
    </source>
</evidence>
<gene>
    <name evidence="9" type="ORF">ABNE31_09095</name>
</gene>
<evidence type="ECO:0000256" key="1">
    <source>
        <dbReference type="ARBA" id="ARBA00007532"/>
    </source>
</evidence>
<evidence type="ECO:0000256" key="6">
    <source>
        <dbReference type="PIRSR" id="PIRSR000350-4"/>
    </source>
</evidence>
<feature type="binding site" evidence="5">
    <location>
        <position position="312"/>
    </location>
    <ligand>
        <name>FAD</name>
        <dbReference type="ChEBI" id="CHEBI:57692"/>
    </ligand>
</feature>
<dbReference type="InterPro" id="IPR036188">
    <property type="entry name" value="FAD/NAD-bd_sf"/>
</dbReference>
<accession>A0AAU7MWD7</accession>
<dbReference type="AlphaFoldDB" id="A0AAU7MWD7"/>
<feature type="active site" description="Proton acceptor" evidence="4">
    <location>
        <position position="445"/>
    </location>
</feature>
<dbReference type="SUPFAM" id="SSF51905">
    <property type="entry name" value="FAD/NAD(P)-binding domain"/>
    <property type="match status" value="1"/>
</dbReference>
<evidence type="ECO:0000259" key="8">
    <source>
        <dbReference type="Pfam" id="PF07992"/>
    </source>
</evidence>
<keyword evidence="3 5" id="KW-0274">FAD</keyword>
<dbReference type="RefSeq" id="WP_349350978.1">
    <property type="nucleotide sequence ID" value="NZ_CP157804.1"/>
</dbReference>
<dbReference type="SUPFAM" id="SSF55424">
    <property type="entry name" value="FAD/NAD-linked reductases, dimerisation (C-terminal) domain"/>
    <property type="match status" value="1"/>
</dbReference>
<feature type="domain" description="Pyridine nucleotide-disulphide oxidoreductase dimerisation" evidence="7">
    <location>
        <begin position="351"/>
        <end position="455"/>
    </location>
</feature>
<name>A0AAU7MWD7_9FLAO</name>
<evidence type="ECO:0000256" key="2">
    <source>
        <dbReference type="ARBA" id="ARBA00022630"/>
    </source>
</evidence>
<feature type="disulfide bond" description="Redox-active" evidence="6">
    <location>
        <begin position="46"/>
        <end position="51"/>
    </location>
</feature>
<dbReference type="PRINTS" id="PR00411">
    <property type="entry name" value="PNDRDTASEI"/>
</dbReference>
<dbReference type="GO" id="GO:0003955">
    <property type="term" value="F:NAD(P)H dehydrogenase (quinone) activity"/>
    <property type="evidence" value="ECO:0007669"/>
    <property type="project" value="TreeGrafter"/>
</dbReference>
<sequence>MDRKQITTFDAIIIGSGQAGTPLVFKLASEGQKVAFIEKEHFGGTCVNNGCTPTKAYVASARRMWEAQHGGDLGIEIPPGSKANLRAIKARKDKLVQNSVNGIAKGVENHENISFFKGEARFEGDKIVEVNHTFLTAKEIYINVGGSPFIPDGYEDIPYLTNQSILELEELPEHLLIIGGSYIGLEFGQMFSRLGSKVTIIERGKTIIGKEDEETSQTIQRMMEEEGVDFRLGATCLSAKKNGQGGITAQINCSKEGRLEIDGSHLLLAVGRRPNTANLQLEKTGVKIDDKGFIAVNDYLETNVKGIFALGDCNGKGAFTHTAYNDYEILAENKFDGKNRKVSDRITTYGLYVDPPLGRVGITKKEAQEKGMDVLMGHRPMKKVARAREKGETKGYMSVVVDAKTKKILGATVLGVGGDEIISGLINMMYADKSYEVIRDSVQPHPTVSELIPTMLESLTKL</sequence>